<organism evidence="2 3">
    <name type="scientific">Eumeta variegata</name>
    <name type="common">Bagworm moth</name>
    <name type="synonym">Eumeta japonica</name>
    <dbReference type="NCBI Taxonomy" id="151549"/>
    <lineage>
        <taxon>Eukaryota</taxon>
        <taxon>Metazoa</taxon>
        <taxon>Ecdysozoa</taxon>
        <taxon>Arthropoda</taxon>
        <taxon>Hexapoda</taxon>
        <taxon>Insecta</taxon>
        <taxon>Pterygota</taxon>
        <taxon>Neoptera</taxon>
        <taxon>Endopterygota</taxon>
        <taxon>Lepidoptera</taxon>
        <taxon>Glossata</taxon>
        <taxon>Ditrysia</taxon>
        <taxon>Tineoidea</taxon>
        <taxon>Psychidae</taxon>
        <taxon>Oiketicinae</taxon>
        <taxon>Eumeta</taxon>
    </lineage>
</organism>
<dbReference type="PANTHER" id="PTHR34153">
    <property type="entry name" value="SI:CH211-262H13.3-RELATED-RELATED"/>
    <property type="match status" value="1"/>
</dbReference>
<feature type="region of interest" description="Disordered" evidence="1">
    <location>
        <begin position="237"/>
        <end position="267"/>
    </location>
</feature>
<name>A0A4C1U620_EUMVA</name>
<accession>A0A4C1U620</accession>
<protein>
    <recommendedName>
        <fullName evidence="4">DUF4806 domain-containing protein</fullName>
    </recommendedName>
</protein>
<evidence type="ECO:0008006" key="4">
    <source>
        <dbReference type="Google" id="ProtNLM"/>
    </source>
</evidence>
<proteinExistence type="predicted"/>
<evidence type="ECO:0000313" key="2">
    <source>
        <dbReference type="EMBL" id="GBP21812.1"/>
    </source>
</evidence>
<keyword evidence="3" id="KW-1185">Reference proteome</keyword>
<dbReference type="OrthoDB" id="7486995at2759"/>
<gene>
    <name evidence="2" type="ORF">EVAR_6784_1</name>
</gene>
<dbReference type="AlphaFoldDB" id="A0A4C1U620"/>
<reference evidence="2 3" key="1">
    <citation type="journal article" date="2019" name="Commun. Biol.">
        <title>The bagworm genome reveals a unique fibroin gene that provides high tensile strength.</title>
        <authorList>
            <person name="Kono N."/>
            <person name="Nakamura H."/>
            <person name="Ohtoshi R."/>
            <person name="Tomita M."/>
            <person name="Numata K."/>
            <person name="Arakawa K."/>
        </authorList>
    </citation>
    <scope>NUCLEOTIDE SEQUENCE [LARGE SCALE GENOMIC DNA]</scope>
</reference>
<evidence type="ECO:0000313" key="3">
    <source>
        <dbReference type="Proteomes" id="UP000299102"/>
    </source>
</evidence>
<evidence type="ECO:0000256" key="1">
    <source>
        <dbReference type="SAM" id="MobiDB-lite"/>
    </source>
</evidence>
<dbReference type="EMBL" id="BGZK01000133">
    <property type="protein sequence ID" value="GBP21812.1"/>
    <property type="molecule type" value="Genomic_DNA"/>
</dbReference>
<dbReference type="PANTHER" id="PTHR34153:SF2">
    <property type="entry name" value="SI:CH211-262H13.3-RELATED"/>
    <property type="match status" value="1"/>
</dbReference>
<dbReference type="Proteomes" id="UP000299102">
    <property type="component" value="Unassembled WGS sequence"/>
</dbReference>
<sequence>MNKRHERYYNGRNIVVHAGGAAGKKTLESARKAADDSQYSSTAEMVGRGYRSRKISSPVRCALNLKKKPNIISRSDDDSFEGDQEKLDCCLRLLRKLVVDVTDLKQRNVSNNGNSRVNSAISEEVDTYLKLNTRDAVIAFEEKLATSTAFENEFTRKVKQVGGSNGKDFTERALAFTFTDNFAKDNTWEGKITKYKVNNLKVVAICEKIVFDKYPSFDKNEFSKAGTNWFRLGNQRAGSQPKQMLKKMASAQTNADATERNSPPAGN</sequence>
<comment type="caution">
    <text evidence="2">The sequence shown here is derived from an EMBL/GenBank/DDBJ whole genome shotgun (WGS) entry which is preliminary data.</text>
</comment>